<evidence type="ECO:0000256" key="5">
    <source>
        <dbReference type="ARBA" id="ARBA00023211"/>
    </source>
</evidence>
<accession>T0JFR8</accession>
<keyword evidence="2" id="KW-0997">Cell inner membrane</keyword>
<dbReference type="PANTHER" id="PTHR34990">
    <property type="entry name" value="UDP-2,3-DIACYLGLUCOSAMINE HYDROLASE-RELATED"/>
    <property type="match status" value="1"/>
</dbReference>
<dbReference type="InterPro" id="IPR004843">
    <property type="entry name" value="Calcineurin-like_PHP"/>
</dbReference>
<evidence type="ECO:0000259" key="6">
    <source>
        <dbReference type="Pfam" id="PF00149"/>
    </source>
</evidence>
<dbReference type="InterPro" id="IPR043461">
    <property type="entry name" value="LpxH-like"/>
</dbReference>
<keyword evidence="1" id="KW-1003">Cell membrane</keyword>
<reference evidence="7 8" key="1">
    <citation type="submission" date="2013-07" db="EMBL/GenBank/DDBJ databases">
        <title>Sulfurimonas hongkongensis AST-10 Genome Sequencing.</title>
        <authorList>
            <person name="Cai L."/>
            <person name="Zhang T."/>
        </authorList>
    </citation>
    <scope>NUCLEOTIDE SEQUENCE [LARGE SCALE GENOMIC DNA]</scope>
    <source>
        <strain evidence="7 8">AST-10</strain>
    </source>
</reference>
<protein>
    <recommendedName>
        <fullName evidence="6">Calcineurin-like phosphoesterase domain-containing protein</fullName>
    </recommendedName>
</protein>
<organism evidence="7 8">
    <name type="scientific">Sulfurimonas hongkongensis</name>
    <dbReference type="NCBI Taxonomy" id="1172190"/>
    <lineage>
        <taxon>Bacteria</taxon>
        <taxon>Pseudomonadati</taxon>
        <taxon>Campylobacterota</taxon>
        <taxon>Epsilonproteobacteria</taxon>
        <taxon>Campylobacterales</taxon>
        <taxon>Sulfurimonadaceae</taxon>
        <taxon>Sulfurimonas</taxon>
    </lineage>
</organism>
<dbReference type="InterPro" id="IPR029052">
    <property type="entry name" value="Metallo-depent_PP-like"/>
</dbReference>
<evidence type="ECO:0000256" key="2">
    <source>
        <dbReference type="ARBA" id="ARBA00022519"/>
    </source>
</evidence>
<dbReference type="Pfam" id="PF00149">
    <property type="entry name" value="Metallophos"/>
    <property type="match status" value="1"/>
</dbReference>
<keyword evidence="5" id="KW-0464">Manganese</keyword>
<dbReference type="PATRIC" id="fig|1172190.3.peg.944"/>
<dbReference type="GO" id="GO:0046872">
    <property type="term" value="F:metal ion binding"/>
    <property type="evidence" value="ECO:0007669"/>
    <property type="project" value="UniProtKB-KW"/>
</dbReference>
<proteinExistence type="predicted"/>
<evidence type="ECO:0000256" key="4">
    <source>
        <dbReference type="ARBA" id="ARBA00023136"/>
    </source>
</evidence>
<name>T0JFR8_9BACT</name>
<dbReference type="STRING" id="1172190.M947_04835"/>
<dbReference type="SUPFAM" id="SSF56300">
    <property type="entry name" value="Metallo-dependent phosphatases"/>
    <property type="match status" value="1"/>
</dbReference>
<keyword evidence="3" id="KW-0479">Metal-binding</keyword>
<dbReference type="AlphaFoldDB" id="T0JFR8"/>
<dbReference type="Proteomes" id="UP000015520">
    <property type="component" value="Unassembled WGS sequence"/>
</dbReference>
<evidence type="ECO:0000256" key="3">
    <source>
        <dbReference type="ARBA" id="ARBA00022723"/>
    </source>
</evidence>
<dbReference type="GO" id="GO:0008758">
    <property type="term" value="F:UDP-2,3-diacylglucosamine hydrolase activity"/>
    <property type="evidence" value="ECO:0007669"/>
    <property type="project" value="TreeGrafter"/>
</dbReference>
<keyword evidence="4" id="KW-0472">Membrane</keyword>
<evidence type="ECO:0000313" key="7">
    <source>
        <dbReference type="EMBL" id="EQB39910.1"/>
    </source>
</evidence>
<dbReference type="RefSeq" id="WP_021287238.1">
    <property type="nucleotide sequence ID" value="NZ_AUPZ01000005.1"/>
</dbReference>
<dbReference type="GO" id="GO:0009245">
    <property type="term" value="P:lipid A biosynthetic process"/>
    <property type="evidence" value="ECO:0007669"/>
    <property type="project" value="TreeGrafter"/>
</dbReference>
<gene>
    <name evidence="7" type="ORF">M947_04835</name>
</gene>
<evidence type="ECO:0000313" key="8">
    <source>
        <dbReference type="Proteomes" id="UP000015520"/>
    </source>
</evidence>
<dbReference type="EMBL" id="AUPZ01000005">
    <property type="protein sequence ID" value="EQB39910.1"/>
    <property type="molecule type" value="Genomic_DNA"/>
</dbReference>
<evidence type="ECO:0000256" key="1">
    <source>
        <dbReference type="ARBA" id="ARBA00022475"/>
    </source>
</evidence>
<dbReference type="CDD" id="cd07398">
    <property type="entry name" value="MPP_YbbF-LpxH"/>
    <property type="match status" value="1"/>
</dbReference>
<dbReference type="Gene3D" id="3.60.21.10">
    <property type="match status" value="1"/>
</dbReference>
<comment type="caution">
    <text evidence="7">The sequence shown here is derived from an EMBL/GenBank/DDBJ whole genome shotgun (WGS) entry which is preliminary data.</text>
</comment>
<dbReference type="eggNOG" id="COG2908">
    <property type="taxonomic scope" value="Bacteria"/>
</dbReference>
<dbReference type="GO" id="GO:0016020">
    <property type="term" value="C:membrane"/>
    <property type="evidence" value="ECO:0007669"/>
    <property type="project" value="GOC"/>
</dbReference>
<keyword evidence="8" id="KW-1185">Reference proteome</keyword>
<feature type="domain" description="Calcineurin-like phosphoesterase" evidence="6">
    <location>
        <begin position="11"/>
        <end position="199"/>
    </location>
</feature>
<sequence>MCHNLKEGAFVVSDAHYSHIRKDFLDFLKAIKEKQLLPTQLILLGDIFDTLFGQVSFTLEINREAIDILNEISKEIEVIYLEGNHDFNLKKIFPYIKVFNIKSQPVEMSFNKQKILLSHGDIESPLGYNIYTAIIRNRFVLSILNLFNNLFNHIIVKKLDEYLSKKDDCIELVGFEEYIKRRLLDKYSCDFFIEGHFHQNKSFKLKDFRYINLAAFACNQRYFIVKSSKDVGLLLQEDTFTKAQQYQET</sequence>
<dbReference type="OrthoDB" id="270739at2"/>